<comment type="caution">
    <text evidence="9">The sequence shown here is derived from an EMBL/GenBank/DDBJ whole genome shotgun (WGS) entry which is preliminary data.</text>
</comment>
<dbReference type="SMART" id="SM00448">
    <property type="entry name" value="REC"/>
    <property type="match status" value="1"/>
</dbReference>
<proteinExistence type="predicted"/>
<comment type="subcellular location">
    <subcellularLocation>
        <location evidence="1">Nucleus</location>
    </subcellularLocation>
</comment>
<sequence length="455" mass="50870">MWEIGNLWAHEAGTSNSNSLAYPSSSYLSVMHELHVLVVDHDSDNLITTARLLESCQYRVSIFELCSGALQVLSSGKVRVDFIMANINSPDLLGFKLMQQAAAIEIPLFVMTTDDNALTAMRVLQNGAYGYVKKPPSREVLMCLWQHVLREKIKKTSTKQKEVQMMIAPNYNGLGGIIGNPSNMINDKLIHDYKEINRQQVDVGKIKRKVCTEWTQDLHDKFMYAVKTLGDGRCFPKEILEMMDVPGLTRMQVASHLQKCRNYNWQERKSMSNARHNEPSGQHKAKRFGSMPKGSMTSTSASKETSGGKGMKNPVSETEVENIVENMETDQPTVVVVTGDNNTPYYPQYEPIVRNPETDIAYNGNYPMNTCEDHVFNFMNMDCLLGLPVQLSAGMDTIASSGSGAFQFEPPHHHHLQQNASKETSMENGSPLRLETTPNCASDDCDSVIMKGKSK</sequence>
<evidence type="ECO:0000313" key="9">
    <source>
        <dbReference type="EMBL" id="KAL3632881.1"/>
    </source>
</evidence>
<keyword evidence="5" id="KW-0539">Nucleus</keyword>
<feature type="compositionally biased region" description="Polar residues" evidence="7">
    <location>
        <begin position="295"/>
        <end position="305"/>
    </location>
</feature>
<dbReference type="PROSITE" id="PS50110">
    <property type="entry name" value="RESPONSE_REGULATORY"/>
    <property type="match status" value="1"/>
</dbReference>
<name>A0ABD3CU78_9LAMI</name>
<keyword evidence="4" id="KW-0804">Transcription</keyword>
<dbReference type="PANTHER" id="PTHR43874">
    <property type="entry name" value="TWO-COMPONENT RESPONSE REGULATOR"/>
    <property type="match status" value="1"/>
</dbReference>
<dbReference type="InterPro" id="IPR001789">
    <property type="entry name" value="Sig_transdc_resp-reg_receiver"/>
</dbReference>
<dbReference type="PANTHER" id="PTHR43874:SF87">
    <property type="entry name" value="HTH MYB-TYPE DOMAIN-CONTAINING PROTEIN"/>
    <property type="match status" value="1"/>
</dbReference>
<comment type="caution">
    <text evidence="6">Lacks conserved residue(s) required for the propagation of feature annotation.</text>
</comment>
<dbReference type="Pfam" id="PF00072">
    <property type="entry name" value="Response_reg"/>
    <property type="match status" value="1"/>
</dbReference>
<keyword evidence="3" id="KW-0805">Transcription regulation</keyword>
<evidence type="ECO:0000256" key="7">
    <source>
        <dbReference type="SAM" id="MobiDB-lite"/>
    </source>
</evidence>
<dbReference type="EMBL" id="JAVIJP010000032">
    <property type="protein sequence ID" value="KAL3632881.1"/>
    <property type="molecule type" value="Genomic_DNA"/>
</dbReference>
<dbReference type="Pfam" id="PF00249">
    <property type="entry name" value="Myb_DNA-binding"/>
    <property type="match status" value="1"/>
</dbReference>
<evidence type="ECO:0000256" key="4">
    <source>
        <dbReference type="ARBA" id="ARBA00023163"/>
    </source>
</evidence>
<dbReference type="InterPro" id="IPR009057">
    <property type="entry name" value="Homeodomain-like_sf"/>
</dbReference>
<keyword evidence="2" id="KW-0902">Two-component regulatory system</keyword>
<dbReference type="Gene3D" id="3.40.50.2300">
    <property type="match status" value="1"/>
</dbReference>
<protein>
    <recommendedName>
        <fullName evidence="8">Response regulatory domain-containing protein</fullName>
    </recommendedName>
</protein>
<evidence type="ECO:0000256" key="2">
    <source>
        <dbReference type="ARBA" id="ARBA00023012"/>
    </source>
</evidence>
<keyword evidence="10" id="KW-1185">Reference proteome</keyword>
<gene>
    <name evidence="9" type="ORF">CASFOL_025865</name>
</gene>
<evidence type="ECO:0000313" key="10">
    <source>
        <dbReference type="Proteomes" id="UP001632038"/>
    </source>
</evidence>
<feature type="compositionally biased region" description="Polar residues" evidence="7">
    <location>
        <begin position="417"/>
        <end position="428"/>
    </location>
</feature>
<dbReference type="NCBIfam" id="TIGR01557">
    <property type="entry name" value="myb_SHAQKYF"/>
    <property type="match status" value="1"/>
</dbReference>
<dbReference type="Proteomes" id="UP001632038">
    <property type="component" value="Unassembled WGS sequence"/>
</dbReference>
<evidence type="ECO:0000256" key="3">
    <source>
        <dbReference type="ARBA" id="ARBA00023015"/>
    </source>
</evidence>
<dbReference type="InterPro" id="IPR045279">
    <property type="entry name" value="ARR-like"/>
</dbReference>
<dbReference type="SUPFAM" id="SSF52172">
    <property type="entry name" value="CheY-like"/>
    <property type="match status" value="1"/>
</dbReference>
<accession>A0ABD3CU78</accession>
<dbReference type="FunFam" id="1.10.10.60:FF:000007">
    <property type="entry name" value="Two-component response regulator"/>
    <property type="match status" value="1"/>
</dbReference>
<organism evidence="9 10">
    <name type="scientific">Castilleja foliolosa</name>
    <dbReference type="NCBI Taxonomy" id="1961234"/>
    <lineage>
        <taxon>Eukaryota</taxon>
        <taxon>Viridiplantae</taxon>
        <taxon>Streptophyta</taxon>
        <taxon>Embryophyta</taxon>
        <taxon>Tracheophyta</taxon>
        <taxon>Spermatophyta</taxon>
        <taxon>Magnoliopsida</taxon>
        <taxon>eudicotyledons</taxon>
        <taxon>Gunneridae</taxon>
        <taxon>Pentapetalae</taxon>
        <taxon>asterids</taxon>
        <taxon>lamiids</taxon>
        <taxon>Lamiales</taxon>
        <taxon>Orobanchaceae</taxon>
        <taxon>Pedicularideae</taxon>
        <taxon>Castillejinae</taxon>
        <taxon>Castilleja</taxon>
    </lineage>
</organism>
<feature type="region of interest" description="Disordered" evidence="7">
    <location>
        <begin position="271"/>
        <end position="315"/>
    </location>
</feature>
<feature type="domain" description="Response regulatory" evidence="8">
    <location>
        <begin position="35"/>
        <end position="149"/>
    </location>
</feature>
<dbReference type="SUPFAM" id="SSF46689">
    <property type="entry name" value="Homeodomain-like"/>
    <property type="match status" value="1"/>
</dbReference>
<dbReference type="Gene3D" id="1.10.10.60">
    <property type="entry name" value="Homeodomain-like"/>
    <property type="match status" value="1"/>
</dbReference>
<evidence type="ECO:0000259" key="8">
    <source>
        <dbReference type="PROSITE" id="PS50110"/>
    </source>
</evidence>
<dbReference type="InterPro" id="IPR006447">
    <property type="entry name" value="Myb_dom_plants"/>
</dbReference>
<evidence type="ECO:0000256" key="6">
    <source>
        <dbReference type="PROSITE-ProRule" id="PRU00169"/>
    </source>
</evidence>
<dbReference type="InterPro" id="IPR001005">
    <property type="entry name" value="SANT/Myb"/>
</dbReference>
<evidence type="ECO:0000256" key="1">
    <source>
        <dbReference type="ARBA" id="ARBA00004123"/>
    </source>
</evidence>
<dbReference type="AlphaFoldDB" id="A0ABD3CU78"/>
<dbReference type="GO" id="GO:0005634">
    <property type="term" value="C:nucleus"/>
    <property type="evidence" value="ECO:0007669"/>
    <property type="project" value="UniProtKB-SubCell"/>
</dbReference>
<feature type="region of interest" description="Disordered" evidence="7">
    <location>
        <begin position="408"/>
        <end position="439"/>
    </location>
</feature>
<evidence type="ECO:0000256" key="5">
    <source>
        <dbReference type="ARBA" id="ARBA00023242"/>
    </source>
</evidence>
<dbReference type="InterPro" id="IPR011006">
    <property type="entry name" value="CheY-like_superfamily"/>
</dbReference>
<reference evidence="10" key="1">
    <citation type="journal article" date="2024" name="IScience">
        <title>Strigolactones Initiate the Formation of Haustorium-like Structures in Castilleja.</title>
        <authorList>
            <person name="Buerger M."/>
            <person name="Peterson D."/>
            <person name="Chory J."/>
        </authorList>
    </citation>
    <scope>NUCLEOTIDE SEQUENCE [LARGE SCALE GENOMIC DNA]</scope>
</reference>
<dbReference type="GO" id="GO:0000160">
    <property type="term" value="P:phosphorelay signal transduction system"/>
    <property type="evidence" value="ECO:0007669"/>
    <property type="project" value="UniProtKB-KW"/>
</dbReference>